<name>A0ACD5GPU9_9CYAN</name>
<keyword evidence="2" id="KW-1185">Reference proteome</keyword>
<gene>
    <name evidence="1" type="ORF">BH720_023885</name>
</gene>
<reference evidence="1 2" key="1">
    <citation type="journal article" date="2016" name="Genome Announc.">
        <title>Draft Genome Sequence of the Thermotolerant Cyanobacterium Desertifilum sp. IPPAS B-1220.</title>
        <authorList>
            <person name="Mironov K.S."/>
            <person name="Sinetova M.A."/>
            <person name="Bolatkhan K."/>
            <person name="Zayadan B.K."/>
            <person name="Ustinova V.V."/>
            <person name="Kupriyanova E.V."/>
            <person name="Skrypnik A.N."/>
            <person name="Gogoleva N.E."/>
            <person name="Gogolev Y.V."/>
            <person name="Los D.A."/>
        </authorList>
    </citation>
    <scope>NUCLEOTIDE SEQUENCE [LARGE SCALE GENOMIC DNA]</scope>
    <source>
        <strain evidence="1 2">IPPAS B-1220</strain>
    </source>
</reference>
<sequence length="230" mass="24853">MIKNLRFVYPVLLATLGVTFAPATANAISFIPRPDLTDSQFQQLIDSGKFTETFVAQGRIGNNALNGTQEFDLLDADNNLLPVAQGQRIWETGEAVDFTLEYTGSLVNYWLGGELLSSDIFSGPFTDLFLRTRATGDTVVVMLSDLFLNGIEIPGLISASSGGANEINYLQITDVPDIFTLVGKATLAWANEPPQNSQLAYQIKVGRVTPDDPETVPEPSLVLSLAGVQP</sequence>
<protein>
    <submittedName>
        <fullName evidence="1">Choice-of-anchor W domain-containing protein</fullName>
    </submittedName>
</protein>
<accession>A0ACD5GPU9</accession>
<evidence type="ECO:0000313" key="2">
    <source>
        <dbReference type="Proteomes" id="UP000095472"/>
    </source>
</evidence>
<evidence type="ECO:0000313" key="1">
    <source>
        <dbReference type="EMBL" id="XPM62659.1"/>
    </source>
</evidence>
<dbReference type="EMBL" id="CP182909">
    <property type="protein sequence ID" value="XPM62659.1"/>
    <property type="molecule type" value="Genomic_DNA"/>
</dbReference>
<proteinExistence type="predicted"/>
<organism evidence="1 2">
    <name type="scientific">Desertifilum tharense IPPAS B-1220</name>
    <dbReference type="NCBI Taxonomy" id="1781255"/>
    <lineage>
        <taxon>Bacteria</taxon>
        <taxon>Bacillati</taxon>
        <taxon>Cyanobacteriota</taxon>
        <taxon>Cyanophyceae</taxon>
        <taxon>Desertifilales</taxon>
        <taxon>Desertifilaceae</taxon>
        <taxon>Desertifilum</taxon>
    </lineage>
</organism>
<dbReference type="Proteomes" id="UP000095472">
    <property type="component" value="Chromosome"/>
</dbReference>